<protein>
    <submittedName>
        <fullName evidence="1">Uncharacterized protein</fullName>
    </submittedName>
</protein>
<feature type="non-terminal residue" evidence="1">
    <location>
        <position position="1"/>
    </location>
</feature>
<dbReference type="EMBL" id="JAHRIQ010003650">
    <property type="protein sequence ID" value="MEQ2222564.1"/>
    <property type="molecule type" value="Genomic_DNA"/>
</dbReference>
<keyword evidence="2" id="KW-1185">Reference proteome</keyword>
<gene>
    <name evidence="1" type="ORF">ILYODFUR_027579</name>
</gene>
<evidence type="ECO:0000313" key="2">
    <source>
        <dbReference type="Proteomes" id="UP001482620"/>
    </source>
</evidence>
<reference evidence="1 2" key="1">
    <citation type="submission" date="2021-06" db="EMBL/GenBank/DDBJ databases">
        <authorList>
            <person name="Palmer J.M."/>
        </authorList>
    </citation>
    <scope>NUCLEOTIDE SEQUENCE [LARGE SCALE GENOMIC DNA]</scope>
    <source>
        <strain evidence="2">if_2019</strain>
        <tissue evidence="1">Muscle</tissue>
    </source>
</reference>
<name>A0ABV0SPR7_9TELE</name>
<evidence type="ECO:0000313" key="1">
    <source>
        <dbReference type="EMBL" id="MEQ2222564.1"/>
    </source>
</evidence>
<accession>A0ABV0SPR7</accession>
<organism evidence="1 2">
    <name type="scientific">Ilyodon furcidens</name>
    <name type="common">goldbreast splitfin</name>
    <dbReference type="NCBI Taxonomy" id="33524"/>
    <lineage>
        <taxon>Eukaryota</taxon>
        <taxon>Metazoa</taxon>
        <taxon>Chordata</taxon>
        <taxon>Craniata</taxon>
        <taxon>Vertebrata</taxon>
        <taxon>Euteleostomi</taxon>
        <taxon>Actinopterygii</taxon>
        <taxon>Neopterygii</taxon>
        <taxon>Teleostei</taxon>
        <taxon>Neoteleostei</taxon>
        <taxon>Acanthomorphata</taxon>
        <taxon>Ovalentaria</taxon>
        <taxon>Atherinomorphae</taxon>
        <taxon>Cyprinodontiformes</taxon>
        <taxon>Goodeidae</taxon>
        <taxon>Ilyodon</taxon>
    </lineage>
</organism>
<comment type="caution">
    <text evidence="1">The sequence shown here is derived from an EMBL/GenBank/DDBJ whole genome shotgun (WGS) entry which is preliminary data.</text>
</comment>
<dbReference type="Proteomes" id="UP001482620">
    <property type="component" value="Unassembled WGS sequence"/>
</dbReference>
<proteinExistence type="predicted"/>
<sequence>SNALLLHHIVWCTGSRTHSHCKRTAPGSGLTVPRPADVTVPGSAGAACKQLDLKDDVLTDWLAFTSLTVYQIKIKYKQNTNTRTCVFTPQNNARARRTTRKPTCDLNQRRVNYLRGASFPLTHAALRIIFHHPSAKILTDEDLTTSQAPYVHSCYIF</sequence>